<comment type="caution">
    <text evidence="1">The sequence shown here is derived from an EMBL/GenBank/DDBJ whole genome shotgun (WGS) entry which is preliminary data.</text>
</comment>
<accession>A0A5J5FBU6</accession>
<dbReference type="AlphaFoldDB" id="A0A5J5FBU6"/>
<dbReference type="OrthoDB" id="3344688at2759"/>
<sequence length="74" mass="8080">SKLGSAMYLMTSTRPDICFTVGVLSRFSSDPSVCHGSFAMLLCRDQASRLHLGGKDANFEAYADTDYSVGHETR</sequence>
<evidence type="ECO:0000313" key="2">
    <source>
        <dbReference type="Proteomes" id="UP000326924"/>
    </source>
</evidence>
<dbReference type="EMBL" id="VXIS01000002">
    <property type="protein sequence ID" value="KAA8914903.1"/>
    <property type="molecule type" value="Genomic_DNA"/>
</dbReference>
<feature type="non-terminal residue" evidence="1">
    <location>
        <position position="74"/>
    </location>
</feature>
<proteinExistence type="predicted"/>
<gene>
    <name evidence="1" type="ORF">FN846DRAFT_752572</name>
</gene>
<dbReference type="Proteomes" id="UP000326924">
    <property type="component" value="Unassembled WGS sequence"/>
</dbReference>
<feature type="non-terminal residue" evidence="1">
    <location>
        <position position="1"/>
    </location>
</feature>
<evidence type="ECO:0000313" key="1">
    <source>
        <dbReference type="EMBL" id="KAA8914903.1"/>
    </source>
</evidence>
<dbReference type="InParanoid" id="A0A5J5FBU6"/>
<keyword evidence="2" id="KW-1185">Reference proteome</keyword>
<name>A0A5J5FBU6_9PEZI</name>
<organism evidence="1 2">
    <name type="scientific">Sphaerosporella brunnea</name>
    <dbReference type="NCBI Taxonomy" id="1250544"/>
    <lineage>
        <taxon>Eukaryota</taxon>
        <taxon>Fungi</taxon>
        <taxon>Dikarya</taxon>
        <taxon>Ascomycota</taxon>
        <taxon>Pezizomycotina</taxon>
        <taxon>Pezizomycetes</taxon>
        <taxon>Pezizales</taxon>
        <taxon>Pyronemataceae</taxon>
        <taxon>Sphaerosporella</taxon>
    </lineage>
</organism>
<protein>
    <submittedName>
        <fullName evidence="1">Uncharacterized protein</fullName>
    </submittedName>
</protein>
<reference evidence="1 2" key="1">
    <citation type="submission" date="2019-09" db="EMBL/GenBank/DDBJ databases">
        <title>Draft genome of the ectomycorrhizal ascomycete Sphaerosporella brunnea.</title>
        <authorList>
            <consortium name="DOE Joint Genome Institute"/>
            <person name="Benucci G.M."/>
            <person name="Marozzi G."/>
            <person name="Antonielli L."/>
            <person name="Sanchez S."/>
            <person name="Marco P."/>
            <person name="Wang X."/>
            <person name="Falini L.B."/>
            <person name="Barry K."/>
            <person name="Haridas S."/>
            <person name="Lipzen A."/>
            <person name="Labutti K."/>
            <person name="Grigoriev I.V."/>
            <person name="Murat C."/>
            <person name="Martin F."/>
            <person name="Albertini E."/>
            <person name="Donnini D."/>
            <person name="Bonito G."/>
        </authorList>
    </citation>
    <scope>NUCLEOTIDE SEQUENCE [LARGE SCALE GENOMIC DNA]</scope>
    <source>
        <strain evidence="1 2">Sb_GMNB300</strain>
    </source>
</reference>